<reference evidence="2" key="2">
    <citation type="submission" date="2023-06" db="EMBL/GenBank/DDBJ databases">
        <authorList>
            <person name="Ma L."/>
            <person name="Liu K.-W."/>
            <person name="Li Z."/>
            <person name="Hsiao Y.-Y."/>
            <person name="Qi Y."/>
            <person name="Fu T."/>
            <person name="Tang G."/>
            <person name="Zhang D."/>
            <person name="Sun W.-H."/>
            <person name="Liu D.-K."/>
            <person name="Li Y."/>
            <person name="Chen G.-Z."/>
            <person name="Liu X.-D."/>
            <person name="Liao X.-Y."/>
            <person name="Jiang Y.-T."/>
            <person name="Yu X."/>
            <person name="Hao Y."/>
            <person name="Huang J."/>
            <person name="Zhao X.-W."/>
            <person name="Ke S."/>
            <person name="Chen Y.-Y."/>
            <person name="Wu W.-L."/>
            <person name="Hsu J.-L."/>
            <person name="Lin Y.-F."/>
            <person name="Huang M.-D."/>
            <person name="Li C.-Y."/>
            <person name="Huang L."/>
            <person name="Wang Z.-W."/>
            <person name="Zhao X."/>
            <person name="Zhong W.-Y."/>
            <person name="Peng D.-H."/>
            <person name="Ahmad S."/>
            <person name="Lan S."/>
            <person name="Zhang J.-S."/>
            <person name="Tsai W.-C."/>
            <person name="Van De Peer Y."/>
            <person name="Liu Z.-J."/>
        </authorList>
    </citation>
    <scope>NUCLEOTIDE SEQUENCE</scope>
    <source>
        <strain evidence="2">SCP</strain>
        <tissue evidence="2">Leaves</tissue>
    </source>
</reference>
<dbReference type="Proteomes" id="UP001179952">
    <property type="component" value="Unassembled WGS sequence"/>
</dbReference>
<dbReference type="EMBL" id="JAUJYN010000003">
    <property type="protein sequence ID" value="KAK1276005.1"/>
    <property type="molecule type" value="Genomic_DNA"/>
</dbReference>
<accession>A0AAV9BHM1</accession>
<comment type="caution">
    <text evidence="2">The sequence shown here is derived from an EMBL/GenBank/DDBJ whole genome shotgun (WGS) entry which is preliminary data.</text>
</comment>
<keyword evidence="3" id="KW-1185">Reference proteome</keyword>
<protein>
    <submittedName>
        <fullName evidence="2">Uncharacterized protein</fullName>
    </submittedName>
</protein>
<feature type="compositionally biased region" description="Basic and acidic residues" evidence="1">
    <location>
        <begin position="37"/>
        <end position="49"/>
    </location>
</feature>
<name>A0AAV9BHM1_ACOGR</name>
<reference evidence="2" key="1">
    <citation type="journal article" date="2023" name="Nat. Commun.">
        <title>Diploid and tetraploid genomes of Acorus and the evolution of monocots.</title>
        <authorList>
            <person name="Ma L."/>
            <person name="Liu K.W."/>
            <person name="Li Z."/>
            <person name="Hsiao Y.Y."/>
            <person name="Qi Y."/>
            <person name="Fu T."/>
            <person name="Tang G.D."/>
            <person name="Zhang D."/>
            <person name="Sun W.H."/>
            <person name="Liu D.K."/>
            <person name="Li Y."/>
            <person name="Chen G.Z."/>
            <person name="Liu X.D."/>
            <person name="Liao X.Y."/>
            <person name="Jiang Y.T."/>
            <person name="Yu X."/>
            <person name="Hao Y."/>
            <person name="Huang J."/>
            <person name="Zhao X.W."/>
            <person name="Ke S."/>
            <person name="Chen Y.Y."/>
            <person name="Wu W.L."/>
            <person name="Hsu J.L."/>
            <person name="Lin Y.F."/>
            <person name="Huang M.D."/>
            <person name="Li C.Y."/>
            <person name="Huang L."/>
            <person name="Wang Z.W."/>
            <person name="Zhao X."/>
            <person name="Zhong W.Y."/>
            <person name="Peng D.H."/>
            <person name="Ahmad S."/>
            <person name="Lan S."/>
            <person name="Zhang J.S."/>
            <person name="Tsai W.C."/>
            <person name="Van de Peer Y."/>
            <person name="Liu Z.J."/>
        </authorList>
    </citation>
    <scope>NUCLEOTIDE SEQUENCE</scope>
    <source>
        <strain evidence="2">SCP</strain>
    </source>
</reference>
<proteinExistence type="predicted"/>
<feature type="region of interest" description="Disordered" evidence="1">
    <location>
        <begin position="24"/>
        <end position="49"/>
    </location>
</feature>
<organism evidence="2 3">
    <name type="scientific">Acorus gramineus</name>
    <name type="common">Dwarf sweet flag</name>
    <dbReference type="NCBI Taxonomy" id="55184"/>
    <lineage>
        <taxon>Eukaryota</taxon>
        <taxon>Viridiplantae</taxon>
        <taxon>Streptophyta</taxon>
        <taxon>Embryophyta</taxon>
        <taxon>Tracheophyta</taxon>
        <taxon>Spermatophyta</taxon>
        <taxon>Magnoliopsida</taxon>
        <taxon>Liliopsida</taxon>
        <taxon>Acoraceae</taxon>
        <taxon>Acorus</taxon>
    </lineage>
</organism>
<feature type="compositionally biased region" description="Basic residues" evidence="1">
    <location>
        <begin position="24"/>
        <end position="36"/>
    </location>
</feature>
<evidence type="ECO:0000313" key="3">
    <source>
        <dbReference type="Proteomes" id="UP001179952"/>
    </source>
</evidence>
<gene>
    <name evidence="2" type="ORF">QJS04_geneDACA011046</name>
</gene>
<evidence type="ECO:0000313" key="2">
    <source>
        <dbReference type="EMBL" id="KAK1276005.1"/>
    </source>
</evidence>
<sequence>MSSLAIFSSRVRKSHYTIKKLKRKLKRKASMRKKEKALKDPEISPKEKREKEAQVAQLLMRIINNKIETEGEGFIKTDSDPNYILDILDLRELTEMYPDAHRDHLIIVIQKYIERAYRLERLKTVLELFHFFMANSYEKYYKKRFLLGQKLEEHEPMLREIFSGTDLRFFPTYEFYMCFYIKARRKKKSMDQELSEYEIAHLAEIEQIVG</sequence>
<dbReference type="AlphaFoldDB" id="A0AAV9BHM1"/>
<evidence type="ECO:0000256" key="1">
    <source>
        <dbReference type="SAM" id="MobiDB-lite"/>
    </source>
</evidence>